<dbReference type="EMBL" id="CP134189">
    <property type="protein sequence ID" value="WPB05252.1"/>
    <property type="molecule type" value="Genomic_DNA"/>
</dbReference>
<organism evidence="2 3">
    <name type="scientific">Cercospora beticola</name>
    <name type="common">Sugarbeet leaf spot fungus</name>
    <dbReference type="NCBI Taxonomy" id="122368"/>
    <lineage>
        <taxon>Eukaryota</taxon>
        <taxon>Fungi</taxon>
        <taxon>Dikarya</taxon>
        <taxon>Ascomycota</taxon>
        <taxon>Pezizomycotina</taxon>
        <taxon>Dothideomycetes</taxon>
        <taxon>Dothideomycetidae</taxon>
        <taxon>Mycosphaerellales</taxon>
        <taxon>Mycosphaerellaceae</taxon>
        <taxon>Cercospora</taxon>
    </lineage>
</organism>
<evidence type="ECO:0000256" key="1">
    <source>
        <dbReference type="SAM" id="MobiDB-lite"/>
    </source>
</evidence>
<reference evidence="2 3" key="1">
    <citation type="submission" date="2023-09" db="EMBL/GenBank/DDBJ databases">
        <title>Complete-Gapless Cercospora beticola genome.</title>
        <authorList>
            <person name="Wyatt N.A."/>
            <person name="Spanner R.E."/>
            <person name="Bolton M.D."/>
        </authorList>
    </citation>
    <scope>NUCLEOTIDE SEQUENCE [LARGE SCALE GENOMIC DNA]</scope>
    <source>
        <strain evidence="2">Cb09-40</strain>
    </source>
</reference>
<feature type="region of interest" description="Disordered" evidence="1">
    <location>
        <begin position="1"/>
        <end position="54"/>
    </location>
</feature>
<feature type="compositionally biased region" description="Low complexity" evidence="1">
    <location>
        <begin position="9"/>
        <end position="34"/>
    </location>
</feature>
<dbReference type="RefSeq" id="XP_065459301.1">
    <property type="nucleotide sequence ID" value="XM_065603229.1"/>
</dbReference>
<protein>
    <submittedName>
        <fullName evidence="2">Uncharacterized protein</fullName>
    </submittedName>
</protein>
<dbReference type="Proteomes" id="UP001302367">
    <property type="component" value="Chromosome 6"/>
</dbReference>
<evidence type="ECO:0000313" key="2">
    <source>
        <dbReference type="EMBL" id="WPB05252.1"/>
    </source>
</evidence>
<dbReference type="GeneID" id="90644602"/>
<accession>A0ABZ0P0M9</accession>
<gene>
    <name evidence="2" type="ORF">RHO25_009904</name>
</gene>
<keyword evidence="3" id="KW-1185">Reference proteome</keyword>
<proteinExistence type="predicted"/>
<sequence length="80" mass="8861">MKSPNRADTFGSDTTAASSSSKLTWKSTTSSQTTNKNRAYKPKKPKAQTVQFSDVGRHSNQWLFNDMSISDAVKTLFGKK</sequence>
<name>A0ABZ0P0M9_CERBT</name>
<evidence type="ECO:0000313" key="3">
    <source>
        <dbReference type="Proteomes" id="UP001302367"/>
    </source>
</evidence>